<accession>A0A182UAT3</accession>
<comment type="similarity">
    <text evidence="2">Belongs to the MCMBP family.</text>
</comment>
<proteinExistence type="inferred from homology"/>
<dbReference type="GO" id="GO:0006261">
    <property type="term" value="P:DNA-templated DNA replication"/>
    <property type="evidence" value="ECO:0007669"/>
    <property type="project" value="TreeGrafter"/>
</dbReference>
<dbReference type="InterPro" id="IPR019140">
    <property type="entry name" value="MCM_complex-bd"/>
</dbReference>
<dbReference type="STRING" id="34690.A0A182UAT3"/>
<dbReference type="VEuPathDB" id="VectorBase:AMEC017043"/>
<dbReference type="Proteomes" id="UP000075902">
    <property type="component" value="Unassembled WGS sequence"/>
</dbReference>
<dbReference type="PANTHER" id="PTHR13489">
    <property type="entry name" value="MINI-CHROMOSOME MAINTENANCE COMPLEX-BINDING PROTEIN"/>
    <property type="match status" value="1"/>
</dbReference>
<dbReference type="GO" id="GO:0005634">
    <property type="term" value="C:nucleus"/>
    <property type="evidence" value="ECO:0007669"/>
    <property type="project" value="UniProtKB-SubCell"/>
</dbReference>
<keyword evidence="4" id="KW-0539">Nucleus</keyword>
<keyword evidence="6" id="KW-1185">Reference proteome</keyword>
<dbReference type="EnsemblMetazoa" id="AMEC017043-RA">
    <property type="protein sequence ID" value="AMEC017043-PA"/>
    <property type="gene ID" value="AMEC017043"/>
</dbReference>
<dbReference type="PANTHER" id="PTHR13489:SF0">
    <property type="entry name" value="MINI-CHROMOSOME MAINTENANCE COMPLEX-BINDING PROTEIN"/>
    <property type="match status" value="1"/>
</dbReference>
<evidence type="ECO:0000256" key="4">
    <source>
        <dbReference type="ARBA" id="ARBA00023242"/>
    </source>
</evidence>
<protein>
    <recommendedName>
        <fullName evidence="3">Mini-chromosome maintenance complex-binding protein</fullName>
    </recommendedName>
</protein>
<dbReference type="AlphaFoldDB" id="A0A182UAT3"/>
<organism evidence="5 6">
    <name type="scientific">Anopheles melas</name>
    <dbReference type="NCBI Taxonomy" id="34690"/>
    <lineage>
        <taxon>Eukaryota</taxon>
        <taxon>Metazoa</taxon>
        <taxon>Ecdysozoa</taxon>
        <taxon>Arthropoda</taxon>
        <taxon>Hexapoda</taxon>
        <taxon>Insecta</taxon>
        <taxon>Pterygota</taxon>
        <taxon>Neoptera</taxon>
        <taxon>Endopterygota</taxon>
        <taxon>Diptera</taxon>
        <taxon>Nematocera</taxon>
        <taxon>Culicoidea</taxon>
        <taxon>Culicidae</taxon>
        <taxon>Anophelinae</taxon>
        <taxon>Anopheles</taxon>
    </lineage>
</organism>
<dbReference type="GO" id="GO:0003682">
    <property type="term" value="F:chromatin binding"/>
    <property type="evidence" value="ECO:0007669"/>
    <property type="project" value="TreeGrafter"/>
</dbReference>
<evidence type="ECO:0000256" key="3">
    <source>
        <dbReference type="ARBA" id="ARBA00015405"/>
    </source>
</evidence>
<reference evidence="6" key="1">
    <citation type="submission" date="2014-01" db="EMBL/GenBank/DDBJ databases">
        <title>The Genome Sequence of Anopheles melas CM1001059_A (V2).</title>
        <authorList>
            <consortium name="The Broad Institute Genomics Platform"/>
            <person name="Neafsey D.E."/>
            <person name="Besansky N."/>
            <person name="Howell P."/>
            <person name="Walton C."/>
            <person name="Young S.K."/>
            <person name="Zeng Q."/>
            <person name="Gargeya S."/>
            <person name="Fitzgerald M."/>
            <person name="Haas B."/>
            <person name="Abouelleil A."/>
            <person name="Allen A.W."/>
            <person name="Alvarado L."/>
            <person name="Arachchi H.M."/>
            <person name="Berlin A.M."/>
            <person name="Chapman S.B."/>
            <person name="Gainer-Dewar J."/>
            <person name="Goldberg J."/>
            <person name="Griggs A."/>
            <person name="Gujja S."/>
            <person name="Hansen M."/>
            <person name="Howarth C."/>
            <person name="Imamovic A."/>
            <person name="Ireland A."/>
            <person name="Larimer J."/>
            <person name="McCowan C."/>
            <person name="Murphy C."/>
            <person name="Pearson M."/>
            <person name="Poon T.W."/>
            <person name="Priest M."/>
            <person name="Roberts A."/>
            <person name="Saif S."/>
            <person name="Shea T."/>
            <person name="Sisk P."/>
            <person name="Sykes S."/>
            <person name="Wortman J."/>
            <person name="Nusbaum C."/>
            <person name="Birren B."/>
        </authorList>
    </citation>
    <scope>NUCLEOTIDE SEQUENCE [LARGE SCALE GENOMIC DNA]</scope>
    <source>
        <strain evidence="6">CM1001059</strain>
    </source>
</reference>
<sequence>MLPGYTRSLYGVLELLLPASHFLPIPHENMNTIPFAPRSQRVKYDYINQIDFNADVPVLILSEEKSMLPVQPRHGNYMTILTTNNHNGTLPNRATAIAPIAPNAEAIKQINKTIEATRHNIAPKLNDMRRFVTVAELHEFDMNTHDPAGNNAENILARPLGLIRGRTSL</sequence>
<evidence type="ECO:0000256" key="1">
    <source>
        <dbReference type="ARBA" id="ARBA00004123"/>
    </source>
</evidence>
<evidence type="ECO:0000313" key="5">
    <source>
        <dbReference type="EnsemblMetazoa" id="AMEC017043-PA"/>
    </source>
</evidence>
<evidence type="ECO:0000256" key="2">
    <source>
        <dbReference type="ARBA" id="ARBA00007925"/>
    </source>
</evidence>
<evidence type="ECO:0000313" key="6">
    <source>
        <dbReference type="Proteomes" id="UP000075902"/>
    </source>
</evidence>
<name>A0A182UAT3_9DIPT</name>
<comment type="subcellular location">
    <subcellularLocation>
        <location evidence="1">Nucleus</location>
    </subcellularLocation>
</comment>
<reference evidence="5" key="2">
    <citation type="submission" date="2020-05" db="UniProtKB">
        <authorList>
            <consortium name="EnsemblMetazoa"/>
        </authorList>
    </citation>
    <scope>IDENTIFICATION</scope>
    <source>
        <strain evidence="5">CM1001059</strain>
    </source>
</reference>